<dbReference type="RefSeq" id="WP_190549256.1">
    <property type="nucleotide sequence ID" value="NZ_JACJQH010000010.1"/>
</dbReference>
<dbReference type="EMBL" id="JACJQH010000010">
    <property type="protein sequence ID" value="MBD2195514.1"/>
    <property type="molecule type" value="Genomic_DNA"/>
</dbReference>
<feature type="transmembrane region" description="Helical" evidence="6">
    <location>
        <begin position="144"/>
        <end position="163"/>
    </location>
</feature>
<feature type="domain" description="FHA" evidence="7">
    <location>
        <begin position="457"/>
        <end position="513"/>
    </location>
</feature>
<dbReference type="Proteomes" id="UP000658514">
    <property type="component" value="Unassembled WGS sequence"/>
</dbReference>
<dbReference type="InterPro" id="IPR020846">
    <property type="entry name" value="MFS_dom"/>
</dbReference>
<feature type="transmembrane region" description="Helical" evidence="6">
    <location>
        <begin position="222"/>
        <end position="247"/>
    </location>
</feature>
<evidence type="ECO:0000313" key="9">
    <source>
        <dbReference type="EMBL" id="MBD2195514.1"/>
    </source>
</evidence>
<evidence type="ECO:0000256" key="2">
    <source>
        <dbReference type="ARBA" id="ARBA00022475"/>
    </source>
</evidence>
<dbReference type="CDD" id="cd00060">
    <property type="entry name" value="FHA"/>
    <property type="match status" value="1"/>
</dbReference>
<protein>
    <submittedName>
        <fullName evidence="9">MFS transporter</fullName>
    </submittedName>
</protein>
<dbReference type="CDD" id="cd17474">
    <property type="entry name" value="MFS_YfmO_like"/>
    <property type="match status" value="1"/>
</dbReference>
<dbReference type="Gene3D" id="1.20.1250.20">
    <property type="entry name" value="MFS general substrate transporter like domains"/>
    <property type="match status" value="1"/>
</dbReference>
<feature type="transmembrane region" description="Helical" evidence="6">
    <location>
        <begin position="377"/>
        <end position="396"/>
    </location>
</feature>
<evidence type="ECO:0000256" key="5">
    <source>
        <dbReference type="ARBA" id="ARBA00023136"/>
    </source>
</evidence>
<evidence type="ECO:0000256" key="3">
    <source>
        <dbReference type="ARBA" id="ARBA00022692"/>
    </source>
</evidence>
<accession>A0ABR8A7A9</accession>
<dbReference type="SUPFAM" id="SSF49879">
    <property type="entry name" value="SMAD/FHA domain"/>
    <property type="match status" value="1"/>
</dbReference>
<evidence type="ECO:0000313" key="10">
    <source>
        <dbReference type="Proteomes" id="UP000658514"/>
    </source>
</evidence>
<evidence type="ECO:0000259" key="8">
    <source>
        <dbReference type="PROSITE" id="PS50850"/>
    </source>
</evidence>
<sequence length="542" mass="59553">MQTSMTNIKSKNPTNIFQDKNFYIVNLVTVMGIIGGTLFNPVLPTIQHFFQVSEAQISWTAALYQLPSAIITPIFGILADSLGRKAILIPSLLLFAFSGMFSGLTSNFTSHLGWRLLQGVGAASLEPLQVTIIADLYRGRSLGMAMAFNASLIGISGALLPLIGGKLGEFNWRYTFLASVLAAPLAVIALIMLKVPKQQHTQKFDFKAYVQNTWSNINQRPVIGLLFAVMALFLLQTLCLTFIPFLAVEKFQTSDTVNGFILTSMSISLAITASQLGRLLRNLSEIKLIKLSFLLFAIALFILPLVSNFWLLFIPMFLLGVAQGVALPCSQALLAGLAAQESRAGFMAINMTILSWGQTLGPVLGSIAVVFGGIKAVFYTSAVFALISFTIFNFLLTTKVFSFTAKTIHLPLPPSNEPPSFVSEPLTSPTIVQQPIGQLFHPQTHQTILFPENFEVITIGKMSDRIYPDINLGDLPNSAVVSRIHAQIRFDGQEYYIQDMGSTNGTFINKYPLIPGTWYKLKPELSLSFGRREAVQFIFQIA</sequence>
<dbReference type="Pfam" id="PF07690">
    <property type="entry name" value="MFS_1"/>
    <property type="match status" value="1"/>
</dbReference>
<evidence type="ECO:0000256" key="6">
    <source>
        <dbReference type="SAM" id="Phobius"/>
    </source>
</evidence>
<feature type="transmembrane region" description="Helical" evidence="6">
    <location>
        <begin position="317"/>
        <end position="339"/>
    </location>
</feature>
<feature type="transmembrane region" description="Helical" evidence="6">
    <location>
        <begin position="351"/>
        <end position="371"/>
    </location>
</feature>
<feature type="domain" description="Major facilitator superfamily (MFS) profile" evidence="8">
    <location>
        <begin position="21"/>
        <end position="400"/>
    </location>
</feature>
<evidence type="ECO:0000256" key="1">
    <source>
        <dbReference type="ARBA" id="ARBA00004651"/>
    </source>
</evidence>
<comment type="caution">
    <text evidence="9">The sequence shown here is derived from an EMBL/GenBank/DDBJ whole genome shotgun (WGS) entry which is preliminary data.</text>
</comment>
<evidence type="ECO:0000256" key="4">
    <source>
        <dbReference type="ARBA" id="ARBA00022989"/>
    </source>
</evidence>
<dbReference type="Pfam" id="PF00498">
    <property type="entry name" value="FHA"/>
    <property type="match status" value="1"/>
</dbReference>
<dbReference type="InterPro" id="IPR011701">
    <property type="entry name" value="MFS"/>
</dbReference>
<gene>
    <name evidence="9" type="ORF">H6G24_08435</name>
</gene>
<dbReference type="SUPFAM" id="SSF103473">
    <property type="entry name" value="MFS general substrate transporter"/>
    <property type="match status" value="1"/>
</dbReference>
<comment type="subcellular location">
    <subcellularLocation>
        <location evidence="1">Cell membrane</location>
        <topology evidence="1">Multi-pass membrane protein</topology>
    </subcellularLocation>
</comment>
<name>A0ABR8A7A9_9CYAN</name>
<dbReference type="PANTHER" id="PTHR43124">
    <property type="entry name" value="PURINE EFFLUX PUMP PBUE"/>
    <property type="match status" value="1"/>
</dbReference>
<proteinExistence type="predicted"/>
<feature type="transmembrane region" description="Helical" evidence="6">
    <location>
        <begin position="175"/>
        <end position="193"/>
    </location>
</feature>
<keyword evidence="3 6" id="KW-0812">Transmembrane</keyword>
<dbReference type="Gene3D" id="2.60.200.20">
    <property type="match status" value="1"/>
</dbReference>
<dbReference type="PROSITE" id="PS50006">
    <property type="entry name" value="FHA_DOMAIN"/>
    <property type="match status" value="1"/>
</dbReference>
<evidence type="ECO:0000259" key="7">
    <source>
        <dbReference type="PROSITE" id="PS50006"/>
    </source>
</evidence>
<keyword evidence="2" id="KW-1003">Cell membrane</keyword>
<dbReference type="PANTHER" id="PTHR43124:SF3">
    <property type="entry name" value="CHLORAMPHENICOL EFFLUX PUMP RV0191"/>
    <property type="match status" value="1"/>
</dbReference>
<organism evidence="9 10">
    <name type="scientific">Calothrix parietina FACHB-288</name>
    <dbReference type="NCBI Taxonomy" id="2692896"/>
    <lineage>
        <taxon>Bacteria</taxon>
        <taxon>Bacillati</taxon>
        <taxon>Cyanobacteriota</taxon>
        <taxon>Cyanophyceae</taxon>
        <taxon>Nostocales</taxon>
        <taxon>Calotrichaceae</taxon>
        <taxon>Calothrix</taxon>
    </lineage>
</organism>
<dbReference type="InterPro" id="IPR036259">
    <property type="entry name" value="MFS_trans_sf"/>
</dbReference>
<dbReference type="InterPro" id="IPR008984">
    <property type="entry name" value="SMAD_FHA_dom_sf"/>
</dbReference>
<dbReference type="SMART" id="SM00240">
    <property type="entry name" value="FHA"/>
    <property type="match status" value="1"/>
</dbReference>
<keyword evidence="5 6" id="KW-0472">Membrane</keyword>
<dbReference type="PROSITE" id="PS50850">
    <property type="entry name" value="MFS"/>
    <property type="match status" value="1"/>
</dbReference>
<reference evidence="9 10" key="1">
    <citation type="journal article" date="2020" name="ISME J.">
        <title>Comparative genomics reveals insights into cyanobacterial evolution and habitat adaptation.</title>
        <authorList>
            <person name="Chen M.Y."/>
            <person name="Teng W.K."/>
            <person name="Zhao L."/>
            <person name="Hu C.X."/>
            <person name="Zhou Y.K."/>
            <person name="Han B.P."/>
            <person name="Song L.R."/>
            <person name="Shu W.S."/>
        </authorList>
    </citation>
    <scope>NUCLEOTIDE SEQUENCE [LARGE SCALE GENOMIC DNA]</scope>
    <source>
        <strain evidence="9 10">FACHB-288</strain>
    </source>
</reference>
<dbReference type="InterPro" id="IPR050189">
    <property type="entry name" value="MFS_Efflux_Transporters"/>
</dbReference>
<keyword evidence="4 6" id="KW-1133">Transmembrane helix</keyword>
<feature type="transmembrane region" description="Helical" evidence="6">
    <location>
        <begin position="86"/>
        <end position="104"/>
    </location>
</feature>
<keyword evidence="10" id="KW-1185">Reference proteome</keyword>
<feature type="transmembrane region" description="Helical" evidence="6">
    <location>
        <begin position="291"/>
        <end position="311"/>
    </location>
</feature>
<feature type="transmembrane region" description="Helical" evidence="6">
    <location>
        <begin position="21"/>
        <end position="39"/>
    </location>
</feature>
<feature type="transmembrane region" description="Helical" evidence="6">
    <location>
        <begin position="259"/>
        <end position="279"/>
    </location>
</feature>
<dbReference type="InterPro" id="IPR000253">
    <property type="entry name" value="FHA_dom"/>
</dbReference>